<dbReference type="Pfam" id="PF08220">
    <property type="entry name" value="HTH_DeoR"/>
    <property type="match status" value="1"/>
</dbReference>
<proteinExistence type="predicted"/>
<dbReference type="PRINTS" id="PR00037">
    <property type="entry name" value="HTHLACR"/>
</dbReference>
<sequence length="232" mass="26602">MIKFERKKLIIDFLKEKGISYNEVLSEKLNIPMSTLRRDLNDLLKEGLINKMHGGVEYNDSSLVMEDFFESKINNNIDEKILIAKKAIKLIKKNESIFIDSGSNGFYVCKFLPKDLNLKIVTNSIYNVLELMKQGHQKVYLLGGKFKPVTGAIIGYEAIQSLANYSFDKAFIGINAIDEQFNLYTTNSEHAQVKIEIIKCSKQTYGLADSSKFNKKSFYLFAREDKVNLIRK</sequence>
<dbReference type="Gene3D" id="3.40.50.1360">
    <property type="match status" value="1"/>
</dbReference>
<dbReference type="GO" id="GO:0003700">
    <property type="term" value="F:DNA-binding transcription factor activity"/>
    <property type="evidence" value="ECO:0007669"/>
    <property type="project" value="InterPro"/>
</dbReference>
<dbReference type="InterPro" id="IPR001034">
    <property type="entry name" value="DeoR_HTH"/>
</dbReference>
<keyword evidence="5" id="KW-1185">Reference proteome</keyword>
<dbReference type="EMBL" id="PHNF01000001">
    <property type="protein sequence ID" value="PPE06496.1"/>
    <property type="molecule type" value="Genomic_DNA"/>
</dbReference>
<dbReference type="PANTHER" id="PTHR30363">
    <property type="entry name" value="HTH-TYPE TRANSCRIPTIONAL REGULATOR SRLR-RELATED"/>
    <property type="match status" value="1"/>
</dbReference>
<dbReference type="InterPro" id="IPR014036">
    <property type="entry name" value="DeoR-like_C"/>
</dbReference>
<dbReference type="InterPro" id="IPR037171">
    <property type="entry name" value="NagB/RpiA_transferase-like"/>
</dbReference>
<dbReference type="Pfam" id="PF00455">
    <property type="entry name" value="DeoRC"/>
    <property type="match status" value="1"/>
</dbReference>
<dbReference type="InterPro" id="IPR011991">
    <property type="entry name" value="ArsR-like_HTH"/>
</dbReference>
<evidence type="ECO:0000259" key="3">
    <source>
        <dbReference type="PROSITE" id="PS51000"/>
    </source>
</evidence>
<dbReference type="SUPFAM" id="SSF46785">
    <property type="entry name" value="Winged helix' DNA-binding domain"/>
    <property type="match status" value="1"/>
</dbReference>
<gene>
    <name evidence="4" type="primary">fruR</name>
    <name evidence="4" type="ORF">MCORR_v1c01240</name>
</gene>
<dbReference type="AlphaFoldDB" id="A0A2S5RGN4"/>
<comment type="caution">
    <text evidence="4">The sequence shown here is derived from an EMBL/GenBank/DDBJ whole genome shotgun (WGS) entry which is preliminary data.</text>
</comment>
<dbReference type="SMART" id="SM01134">
    <property type="entry name" value="DeoRC"/>
    <property type="match status" value="1"/>
</dbReference>
<dbReference type="InterPro" id="IPR050313">
    <property type="entry name" value="Carb_Metab_HTH_regulators"/>
</dbReference>
<dbReference type="InterPro" id="IPR036390">
    <property type="entry name" value="WH_DNA-bd_sf"/>
</dbReference>
<protein>
    <submittedName>
        <fullName evidence="4">DeoR family transcriptional regulator</fullName>
    </submittedName>
</protein>
<reference evidence="4 5" key="1">
    <citation type="submission" date="2017-11" db="EMBL/GenBank/DDBJ databases">
        <title>Genome sequence of Mesoplasma corruscae ELCA-2 (ATCC 49579).</title>
        <authorList>
            <person name="Lo W.-S."/>
            <person name="Kuo C.-H."/>
        </authorList>
    </citation>
    <scope>NUCLEOTIDE SEQUENCE [LARGE SCALE GENOMIC DNA]</scope>
    <source>
        <strain evidence="4 5">ELCA-2</strain>
    </source>
</reference>
<organism evidence="4 5">
    <name type="scientific">Mesoplasma corruscae</name>
    <dbReference type="NCBI Taxonomy" id="216874"/>
    <lineage>
        <taxon>Bacteria</taxon>
        <taxon>Bacillati</taxon>
        <taxon>Mycoplasmatota</taxon>
        <taxon>Mollicutes</taxon>
        <taxon>Entomoplasmatales</taxon>
        <taxon>Entomoplasmataceae</taxon>
        <taxon>Mesoplasma</taxon>
    </lineage>
</organism>
<dbReference type="SUPFAM" id="SSF100950">
    <property type="entry name" value="NagB/RpiA/CoA transferase-like"/>
    <property type="match status" value="1"/>
</dbReference>
<feature type="domain" description="HTH deoR-type" evidence="3">
    <location>
        <begin position="3"/>
        <end position="58"/>
    </location>
</feature>
<keyword evidence="1" id="KW-0805">Transcription regulation</keyword>
<accession>A0A2S5RGN4</accession>
<dbReference type="Proteomes" id="UP000239785">
    <property type="component" value="Unassembled WGS sequence"/>
</dbReference>
<dbReference type="RefSeq" id="WP_104207712.1">
    <property type="nucleotide sequence ID" value="NZ_PHNF01000001.1"/>
</dbReference>
<dbReference type="OrthoDB" id="9797223at2"/>
<dbReference type="PROSITE" id="PS51000">
    <property type="entry name" value="HTH_DEOR_2"/>
    <property type="match status" value="1"/>
</dbReference>
<dbReference type="PANTHER" id="PTHR30363:SF44">
    <property type="entry name" value="AGA OPERON TRANSCRIPTIONAL REPRESSOR-RELATED"/>
    <property type="match status" value="1"/>
</dbReference>
<name>A0A2S5RGN4_9MOLU</name>
<evidence type="ECO:0000313" key="5">
    <source>
        <dbReference type="Proteomes" id="UP000239785"/>
    </source>
</evidence>
<dbReference type="SMART" id="SM00420">
    <property type="entry name" value="HTH_DEOR"/>
    <property type="match status" value="1"/>
</dbReference>
<evidence type="ECO:0000256" key="1">
    <source>
        <dbReference type="ARBA" id="ARBA00023015"/>
    </source>
</evidence>
<evidence type="ECO:0000256" key="2">
    <source>
        <dbReference type="ARBA" id="ARBA00023163"/>
    </source>
</evidence>
<dbReference type="CDD" id="cd00090">
    <property type="entry name" value="HTH_ARSR"/>
    <property type="match status" value="1"/>
</dbReference>
<keyword evidence="2" id="KW-0804">Transcription</keyword>
<evidence type="ECO:0000313" key="4">
    <source>
        <dbReference type="EMBL" id="PPE06496.1"/>
    </source>
</evidence>